<feature type="domain" description="Carrier" evidence="5">
    <location>
        <begin position="166"/>
        <end position="241"/>
    </location>
</feature>
<dbReference type="GO" id="GO:0005829">
    <property type="term" value="C:cytosol"/>
    <property type="evidence" value="ECO:0007669"/>
    <property type="project" value="TreeGrafter"/>
</dbReference>
<protein>
    <submittedName>
        <fullName evidence="6">Peptide synthase</fullName>
    </submittedName>
</protein>
<dbReference type="InterPro" id="IPR009081">
    <property type="entry name" value="PP-bd_ACP"/>
</dbReference>
<evidence type="ECO:0000313" key="7">
    <source>
        <dbReference type="Proteomes" id="UP000271531"/>
    </source>
</evidence>
<comment type="cofactor">
    <cofactor evidence="1">
        <name>pantetheine 4'-phosphate</name>
        <dbReference type="ChEBI" id="CHEBI:47942"/>
    </cofactor>
</comment>
<evidence type="ECO:0000256" key="1">
    <source>
        <dbReference type="ARBA" id="ARBA00001957"/>
    </source>
</evidence>
<name>A0A3M6HDA5_PSEAJ</name>
<dbReference type="PROSITE" id="PS50075">
    <property type="entry name" value="CARRIER"/>
    <property type="match status" value="1"/>
</dbReference>
<dbReference type="GO" id="GO:0043041">
    <property type="term" value="P:amino acid activation for nonribosomal peptide biosynthetic process"/>
    <property type="evidence" value="ECO:0007669"/>
    <property type="project" value="TreeGrafter"/>
</dbReference>
<organism evidence="6 7">
    <name type="scientific">Pseudomonas amygdali pv. tabaci</name>
    <name type="common">Pseudomonas syringae pv. tabaci</name>
    <dbReference type="NCBI Taxonomy" id="322"/>
    <lineage>
        <taxon>Bacteria</taxon>
        <taxon>Pseudomonadati</taxon>
        <taxon>Pseudomonadota</taxon>
        <taxon>Gammaproteobacteria</taxon>
        <taxon>Pseudomonadales</taxon>
        <taxon>Pseudomonadaceae</taxon>
        <taxon>Pseudomonas</taxon>
        <taxon>Pseudomonas amygdali</taxon>
    </lineage>
</organism>
<dbReference type="FunFam" id="3.30.300.30:FF:000010">
    <property type="entry name" value="Enterobactin synthetase component F"/>
    <property type="match status" value="1"/>
</dbReference>
<dbReference type="SUPFAM" id="SSF47336">
    <property type="entry name" value="ACP-like"/>
    <property type="match status" value="1"/>
</dbReference>
<evidence type="ECO:0000313" key="6">
    <source>
        <dbReference type="EMBL" id="RMW02914.1"/>
    </source>
</evidence>
<reference evidence="6 7" key="1">
    <citation type="submission" date="2018-08" db="EMBL/GenBank/DDBJ databases">
        <title>Recombination of ecologically and evolutionarily significant loci maintains genetic cohesion in the Pseudomonas syringae species complex.</title>
        <authorList>
            <person name="Dillon M."/>
            <person name="Thakur S."/>
            <person name="Almeida R.N.D."/>
            <person name="Weir B.S."/>
            <person name="Guttman D.S."/>
        </authorList>
    </citation>
    <scope>NUCLEOTIDE SEQUENCE [LARGE SCALE GENOMIC DNA]</scope>
    <source>
        <strain evidence="6 7">ICMP 4525</strain>
    </source>
</reference>
<dbReference type="Gene3D" id="2.30.38.10">
    <property type="entry name" value="Luciferase, Domain 3"/>
    <property type="match status" value="1"/>
</dbReference>
<evidence type="ECO:0000256" key="3">
    <source>
        <dbReference type="ARBA" id="ARBA00022450"/>
    </source>
</evidence>
<dbReference type="PANTHER" id="PTHR45527:SF14">
    <property type="entry name" value="PLIPASTATIN SYNTHASE SUBUNIT B"/>
    <property type="match status" value="1"/>
</dbReference>
<accession>A0A3M6HDA5</accession>
<dbReference type="InterPro" id="IPR006162">
    <property type="entry name" value="Ppantetheine_attach_site"/>
</dbReference>
<dbReference type="SUPFAM" id="SSF56801">
    <property type="entry name" value="Acetyl-CoA synthetase-like"/>
    <property type="match status" value="1"/>
</dbReference>
<keyword evidence="3" id="KW-0596">Phosphopantetheine</keyword>
<dbReference type="GO" id="GO:0044550">
    <property type="term" value="P:secondary metabolite biosynthetic process"/>
    <property type="evidence" value="ECO:0007669"/>
    <property type="project" value="TreeGrafter"/>
</dbReference>
<dbReference type="InterPro" id="IPR025110">
    <property type="entry name" value="AMP-bd_C"/>
</dbReference>
<keyword evidence="4" id="KW-0597">Phosphoprotein</keyword>
<dbReference type="InterPro" id="IPR036736">
    <property type="entry name" value="ACP-like_sf"/>
</dbReference>
<dbReference type="InterPro" id="IPR020806">
    <property type="entry name" value="PKS_PP-bd"/>
</dbReference>
<gene>
    <name evidence="6" type="ORF">ALP03_02820</name>
</gene>
<dbReference type="SMART" id="SM00823">
    <property type="entry name" value="PKS_PP"/>
    <property type="match status" value="1"/>
</dbReference>
<comment type="similarity">
    <text evidence="2">Belongs to the ATP-dependent AMP-binding enzyme family.</text>
</comment>
<dbReference type="EMBL" id="RBVA01000407">
    <property type="protein sequence ID" value="RMW02914.1"/>
    <property type="molecule type" value="Genomic_DNA"/>
</dbReference>
<dbReference type="GO" id="GO:0031177">
    <property type="term" value="F:phosphopantetheine binding"/>
    <property type="evidence" value="ECO:0007669"/>
    <property type="project" value="InterPro"/>
</dbReference>
<dbReference type="Proteomes" id="UP000271531">
    <property type="component" value="Unassembled WGS sequence"/>
</dbReference>
<evidence type="ECO:0000256" key="4">
    <source>
        <dbReference type="ARBA" id="ARBA00022553"/>
    </source>
</evidence>
<dbReference type="FunFam" id="1.10.1200.10:FF:000005">
    <property type="entry name" value="Nonribosomal peptide synthetase 1"/>
    <property type="match status" value="1"/>
</dbReference>
<dbReference type="InterPro" id="IPR045851">
    <property type="entry name" value="AMP-bd_C_sf"/>
</dbReference>
<sequence length="263" mass="29000">MAGAGVGRGYVADPSRSVPVFVPHPFGAPGERLYRTGDLARRRKDGVLEYVGRVDHQVKIRGYRIELGEIETRLLEHSAIRETVVLDVDGPLGKVLAAYLVPSAATQDPDALRDELKNHLKASLPDYMVPAHLVILEAMPLTPNGKLDRKALPAPDVSQAQQEYLAPQTEMEQQLATIWADVLKVERVGITDNFFELGGHSLLATQVVTRAQKLLQRNVPLRAMFEFNTVQALAEHLQSLGGAQVDEQKFDRLADLMAELEGL</sequence>
<dbReference type="PROSITE" id="PS00012">
    <property type="entry name" value="PHOSPHOPANTETHEINE"/>
    <property type="match status" value="1"/>
</dbReference>
<dbReference type="Gene3D" id="3.30.300.30">
    <property type="match status" value="1"/>
</dbReference>
<evidence type="ECO:0000259" key="5">
    <source>
        <dbReference type="PROSITE" id="PS50075"/>
    </source>
</evidence>
<dbReference type="PANTHER" id="PTHR45527">
    <property type="entry name" value="NONRIBOSOMAL PEPTIDE SYNTHETASE"/>
    <property type="match status" value="1"/>
</dbReference>
<comment type="caution">
    <text evidence="6">The sequence shown here is derived from an EMBL/GenBank/DDBJ whole genome shotgun (WGS) entry which is preliminary data.</text>
</comment>
<proteinExistence type="inferred from homology"/>
<dbReference type="Gene3D" id="1.10.1200.10">
    <property type="entry name" value="ACP-like"/>
    <property type="match status" value="1"/>
</dbReference>
<dbReference type="AlphaFoldDB" id="A0A3M6HDA5"/>
<dbReference type="Pfam" id="PF13193">
    <property type="entry name" value="AMP-binding_C"/>
    <property type="match status" value="1"/>
</dbReference>
<evidence type="ECO:0000256" key="2">
    <source>
        <dbReference type="ARBA" id="ARBA00006432"/>
    </source>
</evidence>
<dbReference type="Pfam" id="PF00550">
    <property type="entry name" value="PP-binding"/>
    <property type="match status" value="1"/>
</dbReference>